<reference evidence="2 3" key="1">
    <citation type="journal article" date="2022" name="Nat. Plants">
        <title>Genomes of leafy and leafless Platanthera orchids illuminate the evolution of mycoheterotrophy.</title>
        <authorList>
            <person name="Li M.H."/>
            <person name="Liu K.W."/>
            <person name="Li Z."/>
            <person name="Lu H.C."/>
            <person name="Ye Q.L."/>
            <person name="Zhang D."/>
            <person name="Wang J.Y."/>
            <person name="Li Y.F."/>
            <person name="Zhong Z.M."/>
            <person name="Liu X."/>
            <person name="Yu X."/>
            <person name="Liu D.K."/>
            <person name="Tu X.D."/>
            <person name="Liu B."/>
            <person name="Hao Y."/>
            <person name="Liao X.Y."/>
            <person name="Jiang Y.T."/>
            <person name="Sun W.H."/>
            <person name="Chen J."/>
            <person name="Chen Y.Q."/>
            <person name="Ai Y."/>
            <person name="Zhai J.W."/>
            <person name="Wu S.S."/>
            <person name="Zhou Z."/>
            <person name="Hsiao Y.Y."/>
            <person name="Wu W.L."/>
            <person name="Chen Y.Y."/>
            <person name="Lin Y.F."/>
            <person name="Hsu J.L."/>
            <person name="Li C.Y."/>
            <person name="Wang Z.W."/>
            <person name="Zhao X."/>
            <person name="Zhong W.Y."/>
            <person name="Ma X.K."/>
            <person name="Ma L."/>
            <person name="Huang J."/>
            <person name="Chen G.Z."/>
            <person name="Huang M.Z."/>
            <person name="Huang L."/>
            <person name="Peng D.H."/>
            <person name="Luo Y.B."/>
            <person name="Zou S.Q."/>
            <person name="Chen S.P."/>
            <person name="Lan S."/>
            <person name="Tsai W.C."/>
            <person name="Van de Peer Y."/>
            <person name="Liu Z.J."/>
        </authorList>
    </citation>
    <scope>NUCLEOTIDE SEQUENCE [LARGE SCALE GENOMIC DNA]</scope>
    <source>
        <strain evidence="2">Lor287</strain>
    </source>
</reference>
<protein>
    <submittedName>
        <fullName evidence="2">Uncharacterized protein</fullName>
    </submittedName>
</protein>
<evidence type="ECO:0000256" key="1">
    <source>
        <dbReference type="SAM" id="MobiDB-lite"/>
    </source>
</evidence>
<feature type="region of interest" description="Disordered" evidence="1">
    <location>
        <begin position="45"/>
        <end position="66"/>
    </location>
</feature>
<name>A0AAP0B2X5_9ASPA</name>
<proteinExistence type="predicted"/>
<dbReference type="Proteomes" id="UP001418222">
    <property type="component" value="Unassembled WGS sequence"/>
</dbReference>
<gene>
    <name evidence="2" type="ORF">KSP39_PZI018790</name>
</gene>
<keyword evidence="3" id="KW-1185">Reference proteome</keyword>
<accession>A0AAP0B2X5</accession>
<comment type="caution">
    <text evidence="2">The sequence shown here is derived from an EMBL/GenBank/DDBJ whole genome shotgun (WGS) entry which is preliminary data.</text>
</comment>
<dbReference type="EMBL" id="JBBWWQ010000016">
    <property type="protein sequence ID" value="KAK8925911.1"/>
    <property type="molecule type" value="Genomic_DNA"/>
</dbReference>
<dbReference type="AlphaFoldDB" id="A0AAP0B2X5"/>
<sequence length="237" mass="25187">MALSISSPARTPTNKMGLPNGNIVISSILLVHFLSLPLLQLPSGLKQSSPRYTSSTSLLPRSSPGLPRTNACTRVHPSTHPSVRLGVPALYFFRPLNAPNSLLAQLVAFTFVSVPIIKVIGVTTRSPVASASLATSPSSNMRCSSPLIGSPSHTERRLYILNGNMPCQLNFRLSSGLIPGTSSPALLTSFLSVANGSSKSRLARTDPLSATKPASLPVVSRRSMGSTTMRHLHRWLG</sequence>
<evidence type="ECO:0000313" key="2">
    <source>
        <dbReference type="EMBL" id="KAK8925911.1"/>
    </source>
</evidence>
<organism evidence="2 3">
    <name type="scientific">Platanthera zijinensis</name>
    <dbReference type="NCBI Taxonomy" id="2320716"/>
    <lineage>
        <taxon>Eukaryota</taxon>
        <taxon>Viridiplantae</taxon>
        <taxon>Streptophyta</taxon>
        <taxon>Embryophyta</taxon>
        <taxon>Tracheophyta</taxon>
        <taxon>Spermatophyta</taxon>
        <taxon>Magnoliopsida</taxon>
        <taxon>Liliopsida</taxon>
        <taxon>Asparagales</taxon>
        <taxon>Orchidaceae</taxon>
        <taxon>Orchidoideae</taxon>
        <taxon>Orchideae</taxon>
        <taxon>Orchidinae</taxon>
        <taxon>Platanthera</taxon>
    </lineage>
</organism>
<evidence type="ECO:0000313" key="3">
    <source>
        <dbReference type="Proteomes" id="UP001418222"/>
    </source>
</evidence>